<dbReference type="Gene3D" id="3.10.450.50">
    <property type="match status" value="1"/>
</dbReference>
<evidence type="ECO:0008006" key="3">
    <source>
        <dbReference type="Google" id="ProtNLM"/>
    </source>
</evidence>
<dbReference type="RefSeq" id="WP_183411331.1">
    <property type="nucleotide sequence ID" value="NZ_JACHWY010000003.1"/>
</dbReference>
<evidence type="ECO:0000313" key="2">
    <source>
        <dbReference type="Proteomes" id="UP000537130"/>
    </source>
</evidence>
<dbReference type="Proteomes" id="UP000537130">
    <property type="component" value="Unassembled WGS sequence"/>
</dbReference>
<reference evidence="1 2" key="1">
    <citation type="submission" date="2020-08" db="EMBL/GenBank/DDBJ databases">
        <title>Genomic Encyclopedia of Type Strains, Phase III (KMG-III): the genomes of soil and plant-associated and newly described type strains.</title>
        <authorList>
            <person name="Whitman W."/>
        </authorList>
    </citation>
    <scope>NUCLEOTIDE SEQUENCE [LARGE SCALE GENOMIC DNA]</scope>
    <source>
        <strain evidence="1 2">CECT 8654</strain>
    </source>
</reference>
<proteinExistence type="predicted"/>
<dbReference type="SUPFAM" id="SSF54427">
    <property type="entry name" value="NTF2-like"/>
    <property type="match status" value="1"/>
</dbReference>
<organism evidence="1 2">
    <name type="scientific">Litorivivens lipolytica</name>
    <dbReference type="NCBI Taxonomy" id="1524264"/>
    <lineage>
        <taxon>Bacteria</taxon>
        <taxon>Pseudomonadati</taxon>
        <taxon>Pseudomonadota</taxon>
        <taxon>Gammaproteobacteria</taxon>
        <taxon>Litorivivens</taxon>
    </lineage>
</organism>
<evidence type="ECO:0000313" key="1">
    <source>
        <dbReference type="EMBL" id="MBB3048550.1"/>
    </source>
</evidence>
<protein>
    <recommendedName>
        <fullName evidence="3">SnoaL-like domain-containing protein</fullName>
    </recommendedName>
</protein>
<gene>
    <name evidence="1" type="ORF">FHR99_002824</name>
</gene>
<dbReference type="AlphaFoldDB" id="A0A7W4W6Y9"/>
<dbReference type="EMBL" id="JACHWY010000003">
    <property type="protein sequence ID" value="MBB3048550.1"/>
    <property type="molecule type" value="Genomic_DNA"/>
</dbReference>
<sequence>MRTLLRDKQACLACVEGSPAAVAVHNKPEWLSLFADCAVVEDPVGSKPQINLPDDSGQSPLSRFYETFIAANDIRFDVDYDVVCSGAVVRDLDIEIRMSEKVKVRVPMHLLYELTTENGEVRIKRLAAHWELQPMLRQQMQYGLASAVAGISSFWRMLRHMGLSGLSGFLQARETVGEAGKEKVQTLVSAFNQKQNRALERLFTDDGMIAWPYGHDARVAFWDIPAGSLRVEKLLSAGRVTTATVFYREGKVEKRGVAIFQFDRRNLLIRNAQFFLEQDS</sequence>
<name>A0A7W4W6Y9_9GAMM</name>
<dbReference type="InterPro" id="IPR032710">
    <property type="entry name" value="NTF2-like_dom_sf"/>
</dbReference>
<comment type="caution">
    <text evidence="1">The sequence shown here is derived from an EMBL/GenBank/DDBJ whole genome shotgun (WGS) entry which is preliminary data.</text>
</comment>
<keyword evidence="2" id="KW-1185">Reference proteome</keyword>
<accession>A0A7W4W6Y9</accession>